<name>A0A0T9M6Z6_YERIN</name>
<dbReference type="EMBL" id="CPZJ01000007">
    <property type="protein sequence ID" value="CNF71642.1"/>
    <property type="molecule type" value="Genomic_DNA"/>
</dbReference>
<dbReference type="AlphaFoldDB" id="A0A0T9M6Z6"/>
<reference evidence="2 3" key="1">
    <citation type="submission" date="2015-03" db="EMBL/GenBank/DDBJ databases">
        <authorList>
            <person name="Murphy D."/>
        </authorList>
    </citation>
    <scope>NUCLEOTIDE SEQUENCE [LARGE SCALE GENOMIC DNA]</scope>
    <source>
        <strain evidence="2 3">BR165/97</strain>
    </source>
</reference>
<evidence type="ECO:0000313" key="3">
    <source>
        <dbReference type="Proteomes" id="UP000038750"/>
    </source>
</evidence>
<gene>
    <name evidence="2" type="ORF">ERS008530_01906</name>
</gene>
<feature type="coiled-coil region" evidence="1">
    <location>
        <begin position="47"/>
        <end position="74"/>
    </location>
</feature>
<keyword evidence="1" id="KW-0175">Coiled coil</keyword>
<sequence length="143" mass="15978">MPDITSIAAGFNAVKLAFNIAKDLKDATAAYTEAEFRLKISELYTNLADAKMSLSDAQLENHALQAEILKLKEKIKSSDDLVYKDGVYFRKEPLEDQPNGPFCPKCYQEDKSISSLDTVTGHFRSFGKYKCPKCGSRLRGTDQ</sequence>
<protein>
    <submittedName>
        <fullName evidence="2">Uncharacterized protein</fullName>
    </submittedName>
</protein>
<proteinExistence type="predicted"/>
<organism evidence="2 3">
    <name type="scientific">Yersinia intermedia</name>
    <dbReference type="NCBI Taxonomy" id="631"/>
    <lineage>
        <taxon>Bacteria</taxon>
        <taxon>Pseudomonadati</taxon>
        <taxon>Pseudomonadota</taxon>
        <taxon>Gammaproteobacteria</taxon>
        <taxon>Enterobacterales</taxon>
        <taxon>Yersiniaceae</taxon>
        <taxon>Yersinia</taxon>
    </lineage>
</organism>
<accession>A0A0T9M6Z6</accession>
<evidence type="ECO:0000313" key="2">
    <source>
        <dbReference type="EMBL" id="CNF71642.1"/>
    </source>
</evidence>
<dbReference type="RefSeq" id="WP_073999928.1">
    <property type="nucleotide sequence ID" value="NZ_CPZJ01000007.1"/>
</dbReference>
<dbReference type="Proteomes" id="UP000038750">
    <property type="component" value="Unassembled WGS sequence"/>
</dbReference>
<evidence type="ECO:0000256" key="1">
    <source>
        <dbReference type="SAM" id="Coils"/>
    </source>
</evidence>